<dbReference type="SUPFAM" id="SSF88723">
    <property type="entry name" value="PIN domain-like"/>
    <property type="match status" value="1"/>
</dbReference>
<dbReference type="PANTHER" id="PTHR16161:SF0">
    <property type="entry name" value="TRANSCRIPTIONAL PROTEIN SWT1"/>
    <property type="match status" value="1"/>
</dbReference>
<evidence type="ECO:0000256" key="1">
    <source>
        <dbReference type="SAM" id="MobiDB-lite"/>
    </source>
</evidence>
<dbReference type="GO" id="GO:0004540">
    <property type="term" value="F:RNA nuclease activity"/>
    <property type="evidence" value="ECO:0007669"/>
    <property type="project" value="UniProtKB-ARBA"/>
</dbReference>
<evidence type="ECO:0000313" key="3">
    <source>
        <dbReference type="EMBL" id="KAG2195470.1"/>
    </source>
</evidence>
<comment type="caution">
    <text evidence="3">The sequence shown here is derived from an EMBL/GenBank/DDBJ whole genome shotgun (WGS) entry which is preliminary data.</text>
</comment>
<gene>
    <name evidence="3" type="ORF">INT46_003421</name>
</gene>
<dbReference type="Gene3D" id="3.40.50.1010">
    <property type="entry name" value="5'-nuclease"/>
    <property type="match status" value="1"/>
</dbReference>
<dbReference type="Proteomes" id="UP000650833">
    <property type="component" value="Unassembled WGS sequence"/>
</dbReference>
<dbReference type="GO" id="GO:0005634">
    <property type="term" value="C:nucleus"/>
    <property type="evidence" value="ECO:0007669"/>
    <property type="project" value="TreeGrafter"/>
</dbReference>
<feature type="region of interest" description="Disordered" evidence="1">
    <location>
        <begin position="293"/>
        <end position="351"/>
    </location>
</feature>
<dbReference type="InterPro" id="IPR029060">
    <property type="entry name" value="PIN-like_dom_sf"/>
</dbReference>
<dbReference type="AlphaFoldDB" id="A0A8H7UTX6"/>
<sequence length="351" mass="40205">MSRQDDMEFMDIDGPEFIADVNHQIADIRASYSGLNQEHDIKASAILDYTKNDEQHNVLGAFQEICVLDTNFLLSKLGYLDTVLDLASENPGSLLVLLPWVVIRELDGLKQGNPDISASARKAMRFIEMRLRDKIISLRGQKMNEVWNKDMLKNQNTKGDDRILDCCMYFQQIIQKKVTLLSNDRNLCIKVMVHDIDSISAESVPKMEALLNRISKRSASISVNQTHKLSSGYQEQQHVQQQPTATQGEDYVMEIDDFYPPASRIPQQYNTMEEDYDMMIDDDFVGYDDKPKTTIQLGGTHDSKWAKSTSRQSHRNNKTISSPAYLDNDPTLIAPKRPYRPQHTSIYNYKD</sequence>
<reference evidence="3" key="1">
    <citation type="submission" date="2020-12" db="EMBL/GenBank/DDBJ databases">
        <title>Metabolic potential, ecology and presence of endohyphal bacteria is reflected in genomic diversity of Mucoromycotina.</title>
        <authorList>
            <person name="Muszewska A."/>
            <person name="Okrasinska A."/>
            <person name="Steczkiewicz K."/>
            <person name="Drgas O."/>
            <person name="Orlowska M."/>
            <person name="Perlinska-Lenart U."/>
            <person name="Aleksandrzak-Piekarczyk T."/>
            <person name="Szatraj K."/>
            <person name="Zielenkiewicz U."/>
            <person name="Pilsyk S."/>
            <person name="Malc E."/>
            <person name="Mieczkowski P."/>
            <person name="Kruszewska J.S."/>
            <person name="Biernat P."/>
            <person name="Pawlowska J."/>
        </authorList>
    </citation>
    <scope>NUCLEOTIDE SEQUENCE</scope>
    <source>
        <strain evidence="3">CBS 226.32</strain>
    </source>
</reference>
<name>A0A8H7UTX6_9FUNG</name>
<keyword evidence="4" id="KW-1185">Reference proteome</keyword>
<evidence type="ECO:0000313" key="4">
    <source>
        <dbReference type="Proteomes" id="UP000650833"/>
    </source>
</evidence>
<proteinExistence type="predicted"/>
<feature type="domain" description="PIN" evidence="2">
    <location>
        <begin position="64"/>
        <end position="189"/>
    </location>
</feature>
<evidence type="ECO:0000259" key="2">
    <source>
        <dbReference type="SMART" id="SM00670"/>
    </source>
</evidence>
<dbReference type="OrthoDB" id="2017974at2759"/>
<dbReference type="Pfam" id="PF13638">
    <property type="entry name" value="PIN_4"/>
    <property type="match status" value="1"/>
</dbReference>
<dbReference type="SMART" id="SM00670">
    <property type="entry name" value="PINc"/>
    <property type="match status" value="1"/>
</dbReference>
<feature type="compositionally biased region" description="Polar residues" evidence="1">
    <location>
        <begin position="342"/>
        <end position="351"/>
    </location>
</feature>
<dbReference type="EMBL" id="JAEPRC010000525">
    <property type="protein sequence ID" value="KAG2195470.1"/>
    <property type="molecule type" value="Genomic_DNA"/>
</dbReference>
<organism evidence="3 4">
    <name type="scientific">Mucor plumbeus</name>
    <dbReference type="NCBI Taxonomy" id="97098"/>
    <lineage>
        <taxon>Eukaryota</taxon>
        <taxon>Fungi</taxon>
        <taxon>Fungi incertae sedis</taxon>
        <taxon>Mucoromycota</taxon>
        <taxon>Mucoromycotina</taxon>
        <taxon>Mucoromycetes</taxon>
        <taxon>Mucorales</taxon>
        <taxon>Mucorineae</taxon>
        <taxon>Mucoraceae</taxon>
        <taxon>Mucor</taxon>
    </lineage>
</organism>
<dbReference type="CDD" id="cd18727">
    <property type="entry name" value="PIN_Swt1-like"/>
    <property type="match status" value="1"/>
</dbReference>
<accession>A0A8H7UTX6</accession>
<protein>
    <recommendedName>
        <fullName evidence="2">PIN domain-containing protein</fullName>
    </recommendedName>
</protein>
<dbReference type="InterPro" id="IPR002716">
    <property type="entry name" value="PIN_dom"/>
</dbReference>
<dbReference type="PANTHER" id="PTHR16161">
    <property type="entry name" value="TRANSCRIPTIONAL PROTEIN SWT1"/>
    <property type="match status" value="1"/>
</dbReference>
<dbReference type="InterPro" id="IPR052626">
    <property type="entry name" value="SWT1_Regulator"/>
</dbReference>